<dbReference type="InterPro" id="IPR000868">
    <property type="entry name" value="Isochorismatase-like_dom"/>
</dbReference>
<reference evidence="4" key="1">
    <citation type="submission" date="2023-06" db="EMBL/GenBank/DDBJ databases">
        <title>Genome-scale phylogeny and comparative genomics of the fungal order Sordariales.</title>
        <authorList>
            <consortium name="Lawrence Berkeley National Laboratory"/>
            <person name="Hensen N."/>
            <person name="Bonometti L."/>
            <person name="Westerberg I."/>
            <person name="Brannstrom I.O."/>
            <person name="Guillou S."/>
            <person name="Cros-Aarteil S."/>
            <person name="Calhoun S."/>
            <person name="Haridas S."/>
            <person name="Kuo A."/>
            <person name="Mondo S."/>
            <person name="Pangilinan J."/>
            <person name="Riley R."/>
            <person name="Labutti K."/>
            <person name="Andreopoulos B."/>
            <person name="Lipzen A."/>
            <person name="Chen C."/>
            <person name="Yanf M."/>
            <person name="Daum C."/>
            <person name="Ng V."/>
            <person name="Clum A."/>
            <person name="Steindorff A."/>
            <person name="Ohm R."/>
            <person name="Martin F."/>
            <person name="Silar P."/>
            <person name="Natvig D."/>
            <person name="Lalanne C."/>
            <person name="Gautier V."/>
            <person name="Ament-Velasquez S.L."/>
            <person name="Kruys A."/>
            <person name="Hutchinson M.I."/>
            <person name="Powell A.J."/>
            <person name="Barry K."/>
            <person name="Miller A.N."/>
            <person name="Grigoriev I.V."/>
            <person name="Debuchy R."/>
            <person name="Gladieux P."/>
            <person name="Thoren M.H."/>
            <person name="Johannesson H."/>
        </authorList>
    </citation>
    <scope>NUCLEOTIDE SEQUENCE</scope>
    <source>
        <strain evidence="4">PSN4</strain>
    </source>
</reference>
<evidence type="ECO:0000313" key="5">
    <source>
        <dbReference type="Proteomes" id="UP001239445"/>
    </source>
</evidence>
<comment type="caution">
    <text evidence="4">The sequence shown here is derived from an EMBL/GenBank/DDBJ whole genome shotgun (WGS) entry which is preliminary data.</text>
</comment>
<feature type="chain" id="PRO_5042566498" evidence="2">
    <location>
        <begin position="22"/>
        <end position="243"/>
    </location>
</feature>
<dbReference type="AlphaFoldDB" id="A0AAJ0BF74"/>
<evidence type="ECO:0000313" key="4">
    <source>
        <dbReference type="EMBL" id="KAK1756154.1"/>
    </source>
</evidence>
<gene>
    <name evidence="4" type="ORF">QBC47DRAFT_401052</name>
</gene>
<feature type="domain" description="Isochorismatase-like" evidence="3">
    <location>
        <begin position="35"/>
        <end position="186"/>
    </location>
</feature>
<dbReference type="PANTHER" id="PTHR43559">
    <property type="entry name" value="HYDROLASE YCAC-RELATED"/>
    <property type="match status" value="1"/>
</dbReference>
<dbReference type="EMBL" id="MU839832">
    <property type="protein sequence ID" value="KAK1756154.1"/>
    <property type="molecule type" value="Genomic_DNA"/>
</dbReference>
<dbReference type="InterPro" id="IPR036380">
    <property type="entry name" value="Isochorismatase-like_sf"/>
</dbReference>
<keyword evidence="5" id="KW-1185">Reference proteome</keyword>
<dbReference type="PANTHER" id="PTHR43559:SF3">
    <property type="entry name" value="HYDROLASE YCAC-RELATED"/>
    <property type="match status" value="1"/>
</dbReference>
<accession>A0AAJ0BF74</accession>
<dbReference type="SUPFAM" id="SSF52499">
    <property type="entry name" value="Isochorismatase-like hydrolases"/>
    <property type="match status" value="1"/>
</dbReference>
<organism evidence="4 5">
    <name type="scientific">Echria macrotheca</name>
    <dbReference type="NCBI Taxonomy" id="438768"/>
    <lineage>
        <taxon>Eukaryota</taxon>
        <taxon>Fungi</taxon>
        <taxon>Dikarya</taxon>
        <taxon>Ascomycota</taxon>
        <taxon>Pezizomycotina</taxon>
        <taxon>Sordariomycetes</taxon>
        <taxon>Sordariomycetidae</taxon>
        <taxon>Sordariales</taxon>
        <taxon>Schizotheciaceae</taxon>
        <taxon>Echria</taxon>
    </lineage>
</organism>
<dbReference type="Proteomes" id="UP001239445">
    <property type="component" value="Unassembled WGS sequence"/>
</dbReference>
<evidence type="ECO:0000256" key="1">
    <source>
        <dbReference type="ARBA" id="ARBA00006336"/>
    </source>
</evidence>
<feature type="signal peptide" evidence="2">
    <location>
        <begin position="1"/>
        <end position="21"/>
    </location>
</feature>
<keyword evidence="2" id="KW-0732">Signal</keyword>
<comment type="similarity">
    <text evidence="1">Belongs to the isochorismatase family.</text>
</comment>
<evidence type="ECO:0000259" key="3">
    <source>
        <dbReference type="Pfam" id="PF00857"/>
    </source>
</evidence>
<proteinExistence type="inferred from homology"/>
<sequence length="243" mass="26847">MKFSLATTLLSAASMVSTAMADSFEWERLDKSKALLIVVDIQEGLYHLTRDWDPVLYKQSALAFAEIGKAFPDLPVILTSSAQQGPNGPLPQEIVDMYPSAPLIMRQGEVDAWDNEEFRAAVRATGRTQIIIAGIVTDVCTAFLARSLRAEGYSVWANFEASGTTTKEIRDISNQQMIRAGVNVVSLFAIICDLMRDWRNTPGAKELYPYLDKYYPAYGMLARAHRGAILNGTILPGEDSLPH</sequence>
<dbReference type="Gene3D" id="3.40.50.850">
    <property type="entry name" value="Isochorismatase-like"/>
    <property type="match status" value="1"/>
</dbReference>
<name>A0AAJ0BF74_9PEZI</name>
<dbReference type="Pfam" id="PF00857">
    <property type="entry name" value="Isochorismatase"/>
    <property type="match status" value="1"/>
</dbReference>
<protein>
    <submittedName>
        <fullName evidence="4">Isochorismatase-like protein</fullName>
    </submittedName>
</protein>
<evidence type="ECO:0000256" key="2">
    <source>
        <dbReference type="SAM" id="SignalP"/>
    </source>
</evidence>
<dbReference type="InterPro" id="IPR053152">
    <property type="entry name" value="Hydrolase_YcaC-like"/>
</dbReference>